<sequence length="353" mass="39499">MLKRQSVKRDMLSLREQATATMNAACSADNAQASLHLRNGATTLDKLADAKLREFNAEPILDLADNASAQERRQARQRRAVRQRDDVYLPACRPGEVSLPNIFLRSALFAAATPGTDLCDAHLATMGDAAVVMTGPRLGTVDRRVFAALLSHYNEEDRPLSKATNPSWIEISLWRLAQLTSGTHGANVYTSILNSLIRLSSAQTRIRVNRRDVPISKLIEIAIDEHHATSDNDRGPLHRHARIRFRIGEAIATLFGPYTWTSVHLEDLSKHAGLRAWLAGFFSSHAKPYPSRVTDLHKYSGSSCDLREFRRRLKRSLTQLQSTAIPQVDRVATFELADDKITVTMESWRITRA</sequence>
<dbReference type="Proteomes" id="UP000234328">
    <property type="component" value="Unassembled WGS sequence"/>
</dbReference>
<evidence type="ECO:0000313" key="1">
    <source>
        <dbReference type="EMBL" id="PLC52033.1"/>
    </source>
</evidence>
<protein>
    <submittedName>
        <fullName evidence="1">Uncharacterized protein</fullName>
    </submittedName>
</protein>
<dbReference type="OrthoDB" id="8688563at2"/>
<gene>
    <name evidence="1" type="ORF">CR155_20260</name>
</gene>
<organism evidence="1 2">
    <name type="scientific">Pollutimonas nitritireducens</name>
    <dbReference type="NCBI Taxonomy" id="2045209"/>
    <lineage>
        <taxon>Bacteria</taxon>
        <taxon>Pseudomonadati</taxon>
        <taxon>Pseudomonadota</taxon>
        <taxon>Betaproteobacteria</taxon>
        <taxon>Burkholderiales</taxon>
        <taxon>Alcaligenaceae</taxon>
        <taxon>Pollutimonas</taxon>
    </lineage>
</organism>
<name>A0A2N4UAK4_9BURK</name>
<dbReference type="RefSeq" id="WP_102071864.1">
    <property type="nucleotide sequence ID" value="NZ_PDNV01000020.1"/>
</dbReference>
<dbReference type="EMBL" id="PDNV01000020">
    <property type="protein sequence ID" value="PLC52033.1"/>
    <property type="molecule type" value="Genomic_DNA"/>
</dbReference>
<accession>A0A2N4UAK4</accession>
<proteinExistence type="predicted"/>
<dbReference type="AlphaFoldDB" id="A0A2N4UAK4"/>
<evidence type="ECO:0000313" key="2">
    <source>
        <dbReference type="Proteomes" id="UP000234328"/>
    </source>
</evidence>
<reference evidence="1 2" key="1">
    <citation type="submission" date="2017-10" db="EMBL/GenBank/DDBJ databases">
        <title>Two draft genome sequences of Pusillimonas sp. strains isolated from a nitrate- and radionuclide-contaminated groundwater in Russia.</title>
        <authorList>
            <person name="Grouzdev D.S."/>
            <person name="Tourova T.P."/>
            <person name="Goeva M.A."/>
            <person name="Babich T.L."/>
            <person name="Sokolova D.S."/>
            <person name="Abdullin R."/>
            <person name="Poltaraus A.B."/>
            <person name="Toshchakov S.V."/>
            <person name="Nazina T.N."/>
        </authorList>
    </citation>
    <scope>NUCLEOTIDE SEQUENCE [LARGE SCALE GENOMIC DNA]</scope>
    <source>
        <strain evidence="1 2">JR1/69-2-13</strain>
    </source>
</reference>
<comment type="caution">
    <text evidence="1">The sequence shown here is derived from an EMBL/GenBank/DDBJ whole genome shotgun (WGS) entry which is preliminary data.</text>
</comment>
<keyword evidence="2" id="KW-1185">Reference proteome</keyword>